<protein>
    <submittedName>
        <fullName evidence="2">Uncharacterized protein</fullName>
    </submittedName>
</protein>
<comment type="caution">
    <text evidence="2">The sequence shown here is derived from an EMBL/GenBank/DDBJ whole genome shotgun (WGS) entry which is preliminary data.</text>
</comment>
<reference evidence="2 3" key="2">
    <citation type="submission" date="2020-03" db="EMBL/GenBank/DDBJ databases">
        <authorList>
            <person name="Ichikawa N."/>
            <person name="Kimura A."/>
            <person name="Kitahashi Y."/>
            <person name="Uohara A."/>
        </authorList>
    </citation>
    <scope>NUCLEOTIDE SEQUENCE [LARGE SCALE GENOMIC DNA]</scope>
    <source>
        <strain evidence="2 3">NBRC 108638</strain>
    </source>
</reference>
<feature type="region of interest" description="Disordered" evidence="1">
    <location>
        <begin position="1"/>
        <end position="52"/>
    </location>
</feature>
<organism evidence="2 3">
    <name type="scientific">Phytohabitans rumicis</name>
    <dbReference type="NCBI Taxonomy" id="1076125"/>
    <lineage>
        <taxon>Bacteria</taxon>
        <taxon>Bacillati</taxon>
        <taxon>Actinomycetota</taxon>
        <taxon>Actinomycetes</taxon>
        <taxon>Micromonosporales</taxon>
        <taxon>Micromonosporaceae</taxon>
    </lineage>
</organism>
<gene>
    <name evidence="2" type="ORF">Prum_047360</name>
</gene>
<name>A0A6V8L4F5_9ACTN</name>
<sequence length="52" mass="5816">MARTPIKDFRADQGQTVVEKRSNRGRMPLIDEEGREGTPIKDEEVSAEVSGE</sequence>
<feature type="compositionally biased region" description="Basic and acidic residues" evidence="1">
    <location>
        <begin position="1"/>
        <end position="11"/>
    </location>
</feature>
<evidence type="ECO:0000256" key="1">
    <source>
        <dbReference type="SAM" id="MobiDB-lite"/>
    </source>
</evidence>
<dbReference type="Proteomes" id="UP000482960">
    <property type="component" value="Unassembled WGS sequence"/>
</dbReference>
<keyword evidence="3" id="KW-1185">Reference proteome</keyword>
<dbReference type="EMBL" id="BLPG01000001">
    <property type="protein sequence ID" value="GFJ91094.1"/>
    <property type="molecule type" value="Genomic_DNA"/>
</dbReference>
<accession>A0A6V8L4F5</accession>
<feature type="compositionally biased region" description="Basic and acidic residues" evidence="1">
    <location>
        <begin position="35"/>
        <end position="44"/>
    </location>
</feature>
<evidence type="ECO:0000313" key="2">
    <source>
        <dbReference type="EMBL" id="GFJ91094.1"/>
    </source>
</evidence>
<reference evidence="2 3" key="1">
    <citation type="submission" date="2020-03" db="EMBL/GenBank/DDBJ databases">
        <title>Whole genome shotgun sequence of Phytohabitans rumicis NBRC 108638.</title>
        <authorList>
            <person name="Komaki H."/>
            <person name="Tamura T."/>
        </authorList>
    </citation>
    <scope>NUCLEOTIDE SEQUENCE [LARGE SCALE GENOMIC DNA]</scope>
    <source>
        <strain evidence="2 3">NBRC 108638</strain>
    </source>
</reference>
<proteinExistence type="predicted"/>
<evidence type="ECO:0000313" key="3">
    <source>
        <dbReference type="Proteomes" id="UP000482960"/>
    </source>
</evidence>
<dbReference type="AlphaFoldDB" id="A0A6V8L4F5"/>